<accession>A0A7W7S6G7</accession>
<proteinExistence type="predicted"/>
<protein>
    <submittedName>
        <fullName evidence="1">Uncharacterized protein</fullName>
    </submittedName>
</protein>
<dbReference type="AlphaFoldDB" id="A0A7W7S6G7"/>
<dbReference type="Proteomes" id="UP000534286">
    <property type="component" value="Unassembled WGS sequence"/>
</dbReference>
<gene>
    <name evidence="1" type="ORF">FHR32_008167</name>
</gene>
<name>A0A7W7S6G7_9ACTN</name>
<evidence type="ECO:0000313" key="1">
    <source>
        <dbReference type="EMBL" id="MBB4943766.1"/>
    </source>
</evidence>
<reference evidence="1 2" key="1">
    <citation type="submission" date="2020-08" db="EMBL/GenBank/DDBJ databases">
        <title>Sequencing the genomes of 1000 actinobacteria strains.</title>
        <authorList>
            <person name="Klenk H.-P."/>
        </authorList>
    </citation>
    <scope>NUCLEOTIDE SEQUENCE [LARGE SCALE GENOMIC DNA]</scope>
    <source>
        <strain evidence="1 2">DSM 43023</strain>
    </source>
</reference>
<organism evidence="1 2">
    <name type="scientific">Streptosporangium album</name>
    <dbReference type="NCBI Taxonomy" id="47479"/>
    <lineage>
        <taxon>Bacteria</taxon>
        <taxon>Bacillati</taxon>
        <taxon>Actinomycetota</taxon>
        <taxon>Actinomycetes</taxon>
        <taxon>Streptosporangiales</taxon>
        <taxon>Streptosporangiaceae</taxon>
        <taxon>Streptosporangium</taxon>
    </lineage>
</organism>
<comment type="caution">
    <text evidence="1">The sequence shown here is derived from an EMBL/GenBank/DDBJ whole genome shotgun (WGS) entry which is preliminary data.</text>
</comment>
<evidence type="ECO:0000313" key="2">
    <source>
        <dbReference type="Proteomes" id="UP000534286"/>
    </source>
</evidence>
<sequence length="93" mass="10240">MIAMFSAAARVGWTFIPRLCASRTSCFIWAFVPRCGSIPVKSVIQIAVLPRPFASGEEWPDHRGPPLSYFGGVARKLLIGHDLCNPLLQLSEL</sequence>
<keyword evidence="2" id="KW-1185">Reference proteome</keyword>
<dbReference type="EMBL" id="JACHJU010000006">
    <property type="protein sequence ID" value="MBB4943766.1"/>
    <property type="molecule type" value="Genomic_DNA"/>
</dbReference>